<dbReference type="EMBL" id="CP031976">
    <property type="protein sequence ID" value="QHI13966.1"/>
    <property type="molecule type" value="Genomic_DNA"/>
</dbReference>
<organism evidence="2 3">
    <name type="scientific">Acinetobacter haemolyticus</name>
    <dbReference type="NCBI Taxonomy" id="29430"/>
    <lineage>
        <taxon>Bacteria</taxon>
        <taxon>Pseudomonadati</taxon>
        <taxon>Pseudomonadota</taxon>
        <taxon>Gammaproteobacteria</taxon>
        <taxon>Moraxellales</taxon>
        <taxon>Moraxellaceae</taxon>
        <taxon>Acinetobacter</taxon>
    </lineage>
</organism>
<feature type="transmembrane region" description="Helical" evidence="1">
    <location>
        <begin position="161"/>
        <end position="182"/>
    </location>
</feature>
<dbReference type="Proteomes" id="UP000463868">
    <property type="component" value="Chromosome"/>
</dbReference>
<evidence type="ECO:0000313" key="2">
    <source>
        <dbReference type="EMBL" id="QHI13966.1"/>
    </source>
</evidence>
<reference evidence="2 3" key="1">
    <citation type="submission" date="2018-08" db="EMBL/GenBank/DDBJ databases">
        <title>Analysis of the genomic diversity of Mexican Acinetobacter haemolyticus clinical isolates.</title>
        <authorList>
            <person name="Castro-Jaimes S."/>
            <person name="Cevallos M.A."/>
        </authorList>
    </citation>
    <scope>NUCLEOTIDE SEQUENCE [LARGE SCALE GENOMIC DNA]</scope>
    <source>
        <strain evidence="2 3">AN43</strain>
    </source>
</reference>
<gene>
    <name evidence="2" type="ORF">AhaeAN43_11590</name>
</gene>
<sequence>MKGTVLDFSIQTNSGIISGDDQKRYAFIGSEWKELVTPQRGLKVDFDINQQGQATAIYKALGTTSSPTTASLNHSDKAEDQYHLFDWFIKCLKNYANFNGRARRKEYWFFRLSIFILVILASIIDIVLDTEILFVGLALLATFIPDLAVSVRRLHDTDRSGWWFLVSLIPILGIILLIIWFATEGNNESNLYGEPVK</sequence>
<protein>
    <submittedName>
        <fullName evidence="2">DUF805 domain-containing protein</fullName>
    </submittedName>
</protein>
<evidence type="ECO:0000256" key="1">
    <source>
        <dbReference type="SAM" id="Phobius"/>
    </source>
</evidence>
<dbReference type="Pfam" id="PF05656">
    <property type="entry name" value="DUF805"/>
    <property type="match status" value="1"/>
</dbReference>
<dbReference type="PANTHER" id="PTHR34980">
    <property type="entry name" value="INNER MEMBRANE PROTEIN-RELATED-RELATED"/>
    <property type="match status" value="1"/>
</dbReference>
<evidence type="ECO:0000313" key="3">
    <source>
        <dbReference type="Proteomes" id="UP000463868"/>
    </source>
</evidence>
<dbReference type="AlphaFoldDB" id="A0A857ILW0"/>
<accession>A0A857ILW0</accession>
<dbReference type="PANTHER" id="PTHR34980:SF2">
    <property type="entry name" value="INNER MEMBRANE PROTEIN YHAH-RELATED"/>
    <property type="match status" value="1"/>
</dbReference>
<keyword evidence="1" id="KW-1133">Transmembrane helix</keyword>
<feature type="transmembrane region" description="Helical" evidence="1">
    <location>
        <begin position="132"/>
        <end position="149"/>
    </location>
</feature>
<keyword evidence="1" id="KW-0472">Membrane</keyword>
<dbReference type="GO" id="GO:0005886">
    <property type="term" value="C:plasma membrane"/>
    <property type="evidence" value="ECO:0007669"/>
    <property type="project" value="TreeGrafter"/>
</dbReference>
<proteinExistence type="predicted"/>
<dbReference type="InterPro" id="IPR008523">
    <property type="entry name" value="DUF805"/>
</dbReference>
<keyword evidence="1" id="KW-0812">Transmembrane</keyword>
<dbReference type="RefSeq" id="WP_005091208.1">
    <property type="nucleotide sequence ID" value="NZ_CP031972.1"/>
</dbReference>
<feature type="transmembrane region" description="Helical" evidence="1">
    <location>
        <begin position="108"/>
        <end position="126"/>
    </location>
</feature>
<name>A0A857ILW0_ACIHA</name>